<reference evidence="6 7" key="1">
    <citation type="submission" date="2019-08" db="EMBL/GenBank/DDBJ databases">
        <authorList>
            <person name="Lei W."/>
        </authorList>
    </citation>
    <scope>NUCLEOTIDE SEQUENCE [LARGE SCALE GENOMIC DNA]</scope>
    <source>
        <strain evidence="6 7">CCUG 58627</strain>
    </source>
</reference>
<dbReference type="PANTHER" id="PTHR43179:SF12">
    <property type="entry name" value="GALACTOFURANOSYLTRANSFERASE GLFT2"/>
    <property type="match status" value="1"/>
</dbReference>
<dbReference type="InterPro" id="IPR029044">
    <property type="entry name" value="Nucleotide-diphossugar_trans"/>
</dbReference>
<dbReference type="Proteomes" id="UP000320791">
    <property type="component" value="Unassembled WGS sequence"/>
</dbReference>
<evidence type="ECO:0000313" key="7">
    <source>
        <dbReference type="Proteomes" id="UP000320791"/>
    </source>
</evidence>
<protein>
    <submittedName>
        <fullName evidence="6">Glycosyltransferase family 2 protein</fullName>
    </submittedName>
</protein>
<comment type="caution">
    <text evidence="6">The sequence shown here is derived from an EMBL/GenBank/DDBJ whole genome shotgun (WGS) entry which is preliminary data.</text>
</comment>
<evidence type="ECO:0000256" key="3">
    <source>
        <dbReference type="ARBA" id="ARBA00022676"/>
    </source>
</evidence>
<dbReference type="OrthoDB" id="5174363at2"/>
<evidence type="ECO:0000313" key="6">
    <source>
        <dbReference type="EMBL" id="TWT28693.1"/>
    </source>
</evidence>
<dbReference type="Pfam" id="PF00535">
    <property type="entry name" value="Glycos_transf_2"/>
    <property type="match status" value="1"/>
</dbReference>
<keyword evidence="4 6" id="KW-0808">Transferase</keyword>
<feature type="domain" description="Glycosyltransferase 2-like" evidence="5">
    <location>
        <begin position="7"/>
        <end position="100"/>
    </location>
</feature>
<dbReference type="PANTHER" id="PTHR43179">
    <property type="entry name" value="RHAMNOSYLTRANSFERASE WBBL"/>
    <property type="match status" value="1"/>
</dbReference>
<evidence type="ECO:0000256" key="2">
    <source>
        <dbReference type="ARBA" id="ARBA00006739"/>
    </source>
</evidence>
<evidence type="ECO:0000259" key="5">
    <source>
        <dbReference type="Pfam" id="PF00535"/>
    </source>
</evidence>
<comment type="similarity">
    <text evidence="2">Belongs to the glycosyltransferase 2 family.</text>
</comment>
<keyword evidence="3" id="KW-0328">Glycosyltransferase</keyword>
<sequence>MEQTFGVVIPTQGRRKNLPNILESLAGLRLPPYAVAVNDQSESDEIARVCEERQGLFPILRRTTRTFPRGVSSARNGAIAAILGDVDWICTLDDDSVIVDSPIGRIEEFGNASAIAGRYRSSRIASYAPMRFTIDLRTAWTHTVESAMFFRSDALRAVGLFDETLGTGSATPWQSGEGTDLIFRCMRYGPVLYDPDFVVTAAAYRSTDFPISKHRRYARGTGRVMRKWCPKSQQFQGLLGPAGRAARCAARGEWHNANLRFNIMLGRLEGLLGRTWGQE</sequence>
<dbReference type="EMBL" id="VOHM01000003">
    <property type="protein sequence ID" value="TWT28693.1"/>
    <property type="molecule type" value="Genomic_DNA"/>
</dbReference>
<gene>
    <name evidence="6" type="ORF">FRX94_02040</name>
</gene>
<dbReference type="AlphaFoldDB" id="A0A5C5UT68"/>
<dbReference type="Gene3D" id="3.90.550.10">
    <property type="entry name" value="Spore Coat Polysaccharide Biosynthesis Protein SpsA, Chain A"/>
    <property type="match status" value="1"/>
</dbReference>
<evidence type="ECO:0000256" key="1">
    <source>
        <dbReference type="ARBA" id="ARBA00004776"/>
    </source>
</evidence>
<proteinExistence type="inferred from homology"/>
<evidence type="ECO:0000256" key="4">
    <source>
        <dbReference type="ARBA" id="ARBA00022679"/>
    </source>
</evidence>
<name>A0A5C5UT68_9CORY</name>
<keyword evidence="7" id="KW-1185">Reference proteome</keyword>
<dbReference type="CDD" id="cd00761">
    <property type="entry name" value="Glyco_tranf_GTA_type"/>
    <property type="match status" value="1"/>
</dbReference>
<comment type="pathway">
    <text evidence="1">Cell wall biogenesis; cell wall polysaccharide biosynthesis.</text>
</comment>
<dbReference type="InterPro" id="IPR001173">
    <property type="entry name" value="Glyco_trans_2-like"/>
</dbReference>
<organism evidence="6 7">
    <name type="scientific">Corynebacterium canis</name>
    <dbReference type="NCBI Taxonomy" id="679663"/>
    <lineage>
        <taxon>Bacteria</taxon>
        <taxon>Bacillati</taxon>
        <taxon>Actinomycetota</taxon>
        <taxon>Actinomycetes</taxon>
        <taxon>Mycobacteriales</taxon>
        <taxon>Corynebacteriaceae</taxon>
        <taxon>Corynebacterium</taxon>
    </lineage>
</organism>
<dbReference type="GO" id="GO:0016757">
    <property type="term" value="F:glycosyltransferase activity"/>
    <property type="evidence" value="ECO:0007669"/>
    <property type="project" value="UniProtKB-KW"/>
</dbReference>
<dbReference type="RefSeq" id="WP_146323454.1">
    <property type="nucleotide sequence ID" value="NZ_BAABLR010000027.1"/>
</dbReference>
<accession>A0A5C5UT68</accession>
<dbReference type="SUPFAM" id="SSF53448">
    <property type="entry name" value="Nucleotide-diphospho-sugar transferases"/>
    <property type="match status" value="1"/>
</dbReference>